<dbReference type="CDD" id="cd01948">
    <property type="entry name" value="EAL"/>
    <property type="match status" value="1"/>
</dbReference>
<comment type="catalytic activity">
    <reaction evidence="4">
        <text>3',3'-c-di-GMP + H2O = 5'-phosphoguanylyl(3'-&gt;5')guanosine + H(+)</text>
        <dbReference type="Rhea" id="RHEA:24902"/>
        <dbReference type="ChEBI" id="CHEBI:15377"/>
        <dbReference type="ChEBI" id="CHEBI:15378"/>
        <dbReference type="ChEBI" id="CHEBI:58754"/>
        <dbReference type="ChEBI" id="CHEBI:58805"/>
        <dbReference type="EC" id="3.1.4.52"/>
    </reaction>
    <physiologicalReaction direction="left-to-right" evidence="4">
        <dbReference type="Rhea" id="RHEA:24903"/>
    </physiologicalReaction>
</comment>
<dbReference type="GO" id="GO:0071732">
    <property type="term" value="P:cellular response to nitric oxide"/>
    <property type="evidence" value="ECO:0007669"/>
    <property type="project" value="UniProtKB-ARBA"/>
</dbReference>
<feature type="transmembrane region" description="Helical" evidence="5">
    <location>
        <begin position="216"/>
        <end position="238"/>
    </location>
</feature>
<dbReference type="EMBL" id="SAWZ01000005">
    <property type="protein sequence ID" value="RXR05298.1"/>
    <property type="molecule type" value="Genomic_DNA"/>
</dbReference>
<dbReference type="PANTHER" id="PTHR44757:SF2">
    <property type="entry name" value="BIOFILM ARCHITECTURE MAINTENANCE PROTEIN MBAA"/>
    <property type="match status" value="1"/>
</dbReference>
<feature type="transmembrane region" description="Helical" evidence="5">
    <location>
        <begin position="175"/>
        <end position="196"/>
    </location>
</feature>
<dbReference type="GO" id="GO:0016020">
    <property type="term" value="C:membrane"/>
    <property type="evidence" value="ECO:0007669"/>
    <property type="project" value="UniProtKB-UniRule"/>
</dbReference>
<dbReference type="SMART" id="SM00267">
    <property type="entry name" value="GGDEF"/>
    <property type="match status" value="1"/>
</dbReference>
<dbReference type="AlphaFoldDB" id="A0A4Q1JVU8"/>
<evidence type="ECO:0000259" key="8">
    <source>
        <dbReference type="PROSITE" id="PS50924"/>
    </source>
</evidence>
<dbReference type="InterPro" id="IPR001633">
    <property type="entry name" value="EAL_dom"/>
</dbReference>
<feature type="domain" description="EAL" evidence="6">
    <location>
        <begin position="435"/>
        <end position="685"/>
    </location>
</feature>
<dbReference type="OrthoDB" id="9804951at2"/>
<proteinExistence type="predicted"/>
<evidence type="ECO:0000256" key="5">
    <source>
        <dbReference type="PROSITE-ProRule" id="PRU00244"/>
    </source>
</evidence>
<keyword evidence="5" id="KW-0812">Transmembrane</keyword>
<evidence type="ECO:0000259" key="6">
    <source>
        <dbReference type="PROSITE" id="PS50883"/>
    </source>
</evidence>
<dbReference type="InterPro" id="IPR052155">
    <property type="entry name" value="Biofilm_reg_signaling"/>
</dbReference>
<evidence type="ECO:0000259" key="7">
    <source>
        <dbReference type="PROSITE" id="PS50887"/>
    </source>
</evidence>
<dbReference type="Proteomes" id="UP000289784">
    <property type="component" value="Unassembled WGS sequence"/>
</dbReference>
<dbReference type="Gene3D" id="3.30.70.270">
    <property type="match status" value="1"/>
</dbReference>
<dbReference type="SMART" id="SM00052">
    <property type="entry name" value="EAL"/>
    <property type="match status" value="1"/>
</dbReference>
<dbReference type="PANTHER" id="PTHR44757">
    <property type="entry name" value="DIGUANYLATE CYCLASE DGCP"/>
    <property type="match status" value="1"/>
</dbReference>
<reference evidence="9 10" key="1">
    <citation type="submission" date="2019-01" db="EMBL/GenBank/DDBJ databases">
        <title>Pseudoxanthomonas composti sp. nov., isolated from compost.</title>
        <authorList>
            <person name="Yang G."/>
        </authorList>
    </citation>
    <scope>NUCLEOTIDE SEQUENCE [LARGE SCALE GENOMIC DNA]</scope>
    <source>
        <strain evidence="9 10">GSS15</strain>
    </source>
</reference>
<dbReference type="InterPro" id="IPR029787">
    <property type="entry name" value="Nucleotide_cyclase"/>
</dbReference>
<evidence type="ECO:0000256" key="4">
    <source>
        <dbReference type="ARBA" id="ARBA00051114"/>
    </source>
</evidence>
<dbReference type="Pfam" id="PF03707">
    <property type="entry name" value="MHYT"/>
    <property type="match status" value="3"/>
</dbReference>
<feature type="transmembrane region" description="Helical" evidence="5">
    <location>
        <begin position="6"/>
        <end position="30"/>
    </location>
</feature>
<feature type="domain" description="MHYT" evidence="8">
    <location>
        <begin position="6"/>
        <end position="199"/>
    </location>
</feature>
<comment type="caution">
    <text evidence="9">The sequence shown here is derived from an EMBL/GenBank/DDBJ whole genome shotgun (WGS) entry which is preliminary data.</text>
</comment>
<dbReference type="EC" id="3.1.4.52" evidence="2"/>
<evidence type="ECO:0000256" key="1">
    <source>
        <dbReference type="ARBA" id="ARBA00001946"/>
    </source>
</evidence>
<feature type="transmembrane region" description="Helical" evidence="5">
    <location>
        <begin position="74"/>
        <end position="95"/>
    </location>
</feature>
<comment type="cofactor">
    <cofactor evidence="1">
        <name>Mg(2+)</name>
        <dbReference type="ChEBI" id="CHEBI:18420"/>
    </cofactor>
</comment>
<organism evidence="9 10">
    <name type="scientific">Pseudoxanthomonas composti</name>
    <dbReference type="NCBI Taxonomy" id="2137479"/>
    <lineage>
        <taxon>Bacteria</taxon>
        <taxon>Pseudomonadati</taxon>
        <taxon>Pseudomonadota</taxon>
        <taxon>Gammaproteobacteria</taxon>
        <taxon>Lysobacterales</taxon>
        <taxon>Lysobacteraceae</taxon>
        <taxon>Pseudoxanthomonas</taxon>
    </lineage>
</organism>
<dbReference type="SUPFAM" id="SSF55073">
    <property type="entry name" value="Nucleotide cyclase"/>
    <property type="match status" value="1"/>
</dbReference>
<feature type="transmembrane region" description="Helical" evidence="5">
    <location>
        <begin position="42"/>
        <end position="62"/>
    </location>
</feature>
<dbReference type="NCBIfam" id="TIGR00254">
    <property type="entry name" value="GGDEF"/>
    <property type="match status" value="1"/>
</dbReference>
<dbReference type="InterPro" id="IPR000160">
    <property type="entry name" value="GGDEF_dom"/>
</dbReference>
<feature type="transmembrane region" description="Helical" evidence="5">
    <location>
        <begin position="140"/>
        <end position="163"/>
    </location>
</feature>
<sequence length="685" mass="73899">MLSGSYNHFLVLISYLVAAVASFVALDMAGRITASQGRAARWWLVGGASAMGFGIWSMHFIGMLAFKLPIPQSYNLLITLYSLLVAVGSSGYALWLVSREELPRKRLLVGAVILGAGIATMHYTGMAAMEMEPGIDYDPLWFVLSIVIAIAASAAALWIAYALRSDFSAFRHFRIAAALVMGVAVIGMHYTGMAAARFPLGSVCGAALHGGVSPQWLASLVGTSTFAILGLALVTAVLDRRLQERTQKLSQSLQQANLELTHMALHDNLTKLPNRVLLEDRLGQAISKALRGSSKFALLFLDLDGFKAVNDVYGHQAGDRLLLQVARNLKSGLRQEDTLARLGGDEFVLLIEIGEPADAAAIAEKMLERVGLAVMVDGTELNVSGSVGIAIFGEDGHTARELMANADAAMYSAKEQGRNGYCFFEPSMNKGMHEQLAMIQELRKALELDQFVLEYQPKFIAPAGQLQGVEALIRWRHPTRGLVPPGTFIPLAEKTGLILEIGRWVLNEACRQLMAWDSEGHHIPNVAVNLSAAQFRSPGLMGKVKEALSKNGLSPTRLTLEITESTAMHDPEVSLAILQRLAALGVRISIDDFGTGYSSLLYLKRLPAAELKIDRGFVKDLVPGGEDAAIVSAIIALGRILNMSVVAEGVETQSQQALLTELGCTSLQGYHLGRPAAPDSIAERF</sequence>
<dbReference type="PROSITE" id="PS50883">
    <property type="entry name" value="EAL"/>
    <property type="match status" value="1"/>
</dbReference>
<dbReference type="CDD" id="cd01949">
    <property type="entry name" value="GGDEF"/>
    <property type="match status" value="1"/>
</dbReference>
<accession>A0A4Q1JVU8</accession>
<keyword evidence="5" id="KW-0472">Membrane</keyword>
<evidence type="ECO:0000313" key="9">
    <source>
        <dbReference type="EMBL" id="RXR05298.1"/>
    </source>
</evidence>
<dbReference type="PROSITE" id="PS50924">
    <property type="entry name" value="MHYT"/>
    <property type="match status" value="1"/>
</dbReference>
<dbReference type="PROSITE" id="PS50887">
    <property type="entry name" value="GGDEF"/>
    <property type="match status" value="1"/>
</dbReference>
<keyword evidence="10" id="KW-1185">Reference proteome</keyword>
<dbReference type="Pfam" id="PF00563">
    <property type="entry name" value="EAL"/>
    <property type="match status" value="1"/>
</dbReference>
<dbReference type="GO" id="GO:0071111">
    <property type="term" value="F:cyclic-guanylate-specific phosphodiesterase activity"/>
    <property type="evidence" value="ECO:0007669"/>
    <property type="project" value="UniProtKB-EC"/>
</dbReference>
<name>A0A4Q1JVU8_9GAMM</name>
<evidence type="ECO:0000313" key="10">
    <source>
        <dbReference type="Proteomes" id="UP000289784"/>
    </source>
</evidence>
<keyword evidence="3" id="KW-0973">c-di-GMP</keyword>
<dbReference type="Gene3D" id="3.20.20.450">
    <property type="entry name" value="EAL domain"/>
    <property type="match status" value="1"/>
</dbReference>
<dbReference type="FunFam" id="3.30.70.270:FF:000001">
    <property type="entry name" value="Diguanylate cyclase domain protein"/>
    <property type="match status" value="1"/>
</dbReference>
<dbReference type="Pfam" id="PF00990">
    <property type="entry name" value="GGDEF"/>
    <property type="match status" value="1"/>
</dbReference>
<dbReference type="SUPFAM" id="SSF141868">
    <property type="entry name" value="EAL domain-like"/>
    <property type="match status" value="1"/>
</dbReference>
<dbReference type="InterPro" id="IPR043128">
    <property type="entry name" value="Rev_trsase/Diguanyl_cyclase"/>
</dbReference>
<feature type="domain" description="GGDEF" evidence="7">
    <location>
        <begin position="294"/>
        <end position="426"/>
    </location>
</feature>
<dbReference type="FunFam" id="3.20.20.450:FF:000001">
    <property type="entry name" value="Cyclic di-GMP phosphodiesterase yahA"/>
    <property type="match status" value="1"/>
</dbReference>
<feature type="transmembrane region" description="Helical" evidence="5">
    <location>
        <begin position="107"/>
        <end position="128"/>
    </location>
</feature>
<dbReference type="InterPro" id="IPR035919">
    <property type="entry name" value="EAL_sf"/>
</dbReference>
<gene>
    <name evidence="9" type="ORF">EPA99_11190</name>
</gene>
<dbReference type="InterPro" id="IPR005330">
    <property type="entry name" value="MHYT_dom"/>
</dbReference>
<keyword evidence="5" id="KW-1133">Transmembrane helix</keyword>
<protein>
    <recommendedName>
        <fullName evidence="2">cyclic-guanylate-specific phosphodiesterase</fullName>
        <ecNumber evidence="2">3.1.4.52</ecNumber>
    </recommendedName>
</protein>
<evidence type="ECO:0000256" key="3">
    <source>
        <dbReference type="ARBA" id="ARBA00022636"/>
    </source>
</evidence>
<evidence type="ECO:0000256" key="2">
    <source>
        <dbReference type="ARBA" id="ARBA00012282"/>
    </source>
</evidence>